<evidence type="ECO:0000313" key="14">
    <source>
        <dbReference type="RefSeq" id="XP_072854164.1"/>
    </source>
</evidence>
<keyword evidence="8" id="KW-0206">Cytoskeleton</keyword>
<feature type="compositionally biased region" description="Polar residues" evidence="11">
    <location>
        <begin position="97"/>
        <end position="106"/>
    </location>
</feature>
<dbReference type="InterPro" id="IPR027417">
    <property type="entry name" value="P-loop_NTPase"/>
</dbReference>
<dbReference type="InterPro" id="IPR019821">
    <property type="entry name" value="Kinesin_motor_CS"/>
</dbReference>
<dbReference type="SUPFAM" id="SSF49879">
    <property type="entry name" value="SMAD/FHA domain"/>
    <property type="match status" value="1"/>
</dbReference>
<dbReference type="Pfam" id="PF16183">
    <property type="entry name" value="Kinesin_assoc"/>
    <property type="match status" value="1"/>
</dbReference>
<dbReference type="PANTHER" id="PTHR47117:SF7">
    <property type="entry name" value="KINESIN-LIKE PROTEIN KIF14"/>
    <property type="match status" value="1"/>
</dbReference>
<dbReference type="InterPro" id="IPR000253">
    <property type="entry name" value="FHA_dom"/>
</dbReference>
<dbReference type="CDD" id="cd01365">
    <property type="entry name" value="KISc_KIF1A_KIF1B"/>
    <property type="match status" value="1"/>
</dbReference>
<keyword evidence="3" id="KW-0493">Microtubule</keyword>
<gene>
    <name evidence="14" type="primary">KIF14</name>
</gene>
<evidence type="ECO:0000256" key="2">
    <source>
        <dbReference type="ARBA" id="ARBA00022490"/>
    </source>
</evidence>
<dbReference type="SMART" id="SM00129">
    <property type="entry name" value="KISc"/>
    <property type="match status" value="1"/>
</dbReference>
<dbReference type="InterPro" id="IPR008984">
    <property type="entry name" value="SMAD_FHA_dom_sf"/>
</dbReference>
<evidence type="ECO:0000256" key="10">
    <source>
        <dbReference type="SAM" id="Coils"/>
    </source>
</evidence>
<dbReference type="PROSITE" id="PS00411">
    <property type="entry name" value="KINESIN_MOTOR_1"/>
    <property type="match status" value="1"/>
</dbReference>
<evidence type="ECO:0000256" key="7">
    <source>
        <dbReference type="ARBA" id="ARBA00023175"/>
    </source>
</evidence>
<keyword evidence="6 10" id="KW-0175">Coiled coil</keyword>
<proteinExistence type="inferred from homology"/>
<feature type="binding site" evidence="9">
    <location>
        <begin position="442"/>
        <end position="449"/>
    </location>
    <ligand>
        <name>ATP</name>
        <dbReference type="ChEBI" id="CHEBI:30616"/>
    </ligand>
</feature>
<keyword evidence="2" id="KW-0963">Cytoplasm</keyword>
<dbReference type="InterPro" id="IPR032405">
    <property type="entry name" value="Kinesin_assoc"/>
</dbReference>
<dbReference type="Pfam" id="PF23313">
    <property type="entry name" value="4HB_KIF14"/>
    <property type="match status" value="1"/>
</dbReference>
<feature type="coiled-coil region" evidence="10">
    <location>
        <begin position="926"/>
        <end position="1068"/>
    </location>
</feature>
<dbReference type="PANTHER" id="PTHR47117">
    <property type="entry name" value="STAR-RELATED LIPID TRANSFER PROTEIN 9"/>
    <property type="match status" value="1"/>
</dbReference>
<dbReference type="InterPro" id="IPR036961">
    <property type="entry name" value="Kinesin_motor_dom_sf"/>
</dbReference>
<evidence type="ECO:0000256" key="11">
    <source>
        <dbReference type="SAM" id="MobiDB-lite"/>
    </source>
</evidence>
<dbReference type="SMART" id="SM00240">
    <property type="entry name" value="FHA"/>
    <property type="match status" value="1"/>
</dbReference>
<evidence type="ECO:0000256" key="6">
    <source>
        <dbReference type="ARBA" id="ARBA00023054"/>
    </source>
</evidence>
<dbReference type="Pfam" id="PF00498">
    <property type="entry name" value="FHA"/>
    <property type="match status" value="1"/>
</dbReference>
<feature type="region of interest" description="Disordered" evidence="11">
    <location>
        <begin position="251"/>
        <end position="271"/>
    </location>
</feature>
<keyword evidence="4 9" id="KW-0547">Nucleotide-binding</keyword>
<evidence type="ECO:0000313" key="13">
    <source>
        <dbReference type="Proteomes" id="UP001652642"/>
    </source>
</evidence>
<dbReference type="InterPro" id="IPR001752">
    <property type="entry name" value="Kinesin_motor_dom"/>
</dbReference>
<evidence type="ECO:0000256" key="4">
    <source>
        <dbReference type="ARBA" id="ARBA00022741"/>
    </source>
</evidence>
<evidence type="ECO:0000256" key="5">
    <source>
        <dbReference type="ARBA" id="ARBA00022840"/>
    </source>
</evidence>
<dbReference type="InterPro" id="IPR056523">
    <property type="entry name" value="4HB_KIF14"/>
</dbReference>
<evidence type="ECO:0000259" key="12">
    <source>
        <dbReference type="PROSITE" id="PS50067"/>
    </source>
</evidence>
<sequence length="1646" mass="185559">MPIYTVPKGNHISVARSQKHAAEKSCVRDRVGQQLPPNVSENERCNPVSQPLAKELNATYVLSACNRPANASTPRGKWTLQKRTVTSQGQSVTTTTCDGESTQTETRLILQRRLRTGSAEKHNTKGTNETGAENSVSLPEKANTTLFASKANSRESPFLKTGLQPLKGCRDEKTNPEVKNHVQVSQSGSTDAASFKPLKHRIAVADFQSQNKVPRSSFFTTAKTEDRIKRAEECRVSKENGTERLQSRFLKAENLEGQKTPRKGPVEGVKCTPKCGSVQHAKSPAASSEKNKALSLEAISQKKASTSNASILSSKNGSVSENARYVPQSSFLKEDTPMMNMYINDDPFKIENSKVTVAVRVRPFSSRDKNEETFQIISMIGQETVVHHPNTKQKYSFTFDFSFWSINKSNNFASQETVYRSLAVPLLEGAFEGYNTCLFAYGQTGSGKSYTMMGFDDNERGIIPRFCEDLFTRIKERETQQTSYHLEMSYFEVYNEKIHDLLVFSRENGQEKQPLRVREHPVFGPYVEDLSVNVVSSYSDIQHWLQLGNKHRATAATGMNDKSSRSHSVFTLVMTQTKTDTVEEEEHQHRIISRVNLVDLAGSERCRTAQTSGERRKEGVSINKSLLTLGKVITALSEQNQTRKKVFIPYRESVLTWLLKESLGGNSKTAMIATISPAASNIEETLSTLRYAKQACFIVNVAKVNEDINAKLIQELKDEIKKLKLAQKNTQNHDPEKQRHYVQEITSLRMKLYHQEREMAEMQRAWKEKFEQAEKKKFEETMELQKAGITFKVDNSLPNLVNLNEDPQLSEMLLYMIKEGETTVGRCKGNSHHDIQLSGILIADDHCIIKHTGGAVSVIPLGEAKTYVNGKCISGPTFLHHGDRVILGGDHYFRFNHPGEVQKVKSLSCGASLAEDSPKGFEFAKNELLAAQRAQLESEIEEARLKAKEEMIQGIQIAKEMAQEELNSQQKNYESQIKSLEAQLEEESRRKQLQEMNNQIAADKIQELEKAKRGLELEVHFNKKRLEMQTLTAKEILEDHAIHHARILEALEAEKQKIAQEVQILQQSTGNRNKEPDWNSLKLSMMVKEANTISSKLEKHTVFCRHDAMGKENGTGSSVQVQVRNLRLGVATFWNLEKFEDKLAAMKEVYETNNTKEADDIFYDPTDEWEPDFLNVSVSSVSTKRRSRSLRKSKRISGCLSEVKMRLHHSYLPGSTNKLISQNSDPLESFLPGICKDLIASALDVLEQTDEEEESMAQILLETLFIIHSGVMALIEAYEQAEESLENFFIVDQAAQSCSIRITSAFKQLVILAKHWLNCFRENDKFLKIYDELREDIKHLGGYLQLLLQGGGSDLSSVVAEAQKKIMQTLKNLVKYIGHLAALTGSDLHFGKENKGHSRNSEVEFISNICDGMDGGLAHLLDCIQKASKRMQNELLKWYPQNEVQNQIRDKAVALAKFLEIIVSDCKKKEVTNLLRRKESIGQELKKATGKALEFLELRHCLDQVYRLVTSSLEGISPTSYRNASPLRYFVEKICILAGNFNALCNPSTSSIGLTEGSVRKISEPLVNQSELDSVAKSLIITFELEHRENALNFQDDCMPSIHSEAKQCGRSEATTIWKQEKITNCKLWSLPEGLRESSPNGIHWV</sequence>
<dbReference type="Gene3D" id="2.60.200.20">
    <property type="match status" value="1"/>
</dbReference>
<comment type="similarity">
    <text evidence="9">Belongs to the TRAFAC class myosin-kinesin ATPase superfamily. Kinesin family.</text>
</comment>
<dbReference type="RefSeq" id="XP_072854164.1">
    <property type="nucleotide sequence ID" value="XM_072998063.1"/>
</dbReference>
<dbReference type="CDD" id="cd22707">
    <property type="entry name" value="FHA_KIF14"/>
    <property type="match status" value="1"/>
</dbReference>
<dbReference type="GeneID" id="110074483"/>
<comment type="subcellular location">
    <subcellularLocation>
        <location evidence="1">Cytoplasm</location>
        <location evidence="1">Cytoskeleton</location>
    </subcellularLocation>
</comment>
<keyword evidence="5 9" id="KW-0067">ATP-binding</keyword>
<protein>
    <submittedName>
        <fullName evidence="14">Kinesin-like protein KIF14 isoform X1</fullName>
    </submittedName>
</protein>
<dbReference type="PRINTS" id="PR00380">
    <property type="entry name" value="KINESINHEAVY"/>
</dbReference>
<keyword evidence="7 9" id="KW-0505">Motor protein</keyword>
<evidence type="ECO:0000256" key="9">
    <source>
        <dbReference type="PROSITE-ProRule" id="PRU00283"/>
    </source>
</evidence>
<evidence type="ECO:0000256" key="3">
    <source>
        <dbReference type="ARBA" id="ARBA00022701"/>
    </source>
</evidence>
<dbReference type="PROSITE" id="PS50067">
    <property type="entry name" value="KINESIN_MOTOR_2"/>
    <property type="match status" value="1"/>
</dbReference>
<keyword evidence="13" id="KW-1185">Reference proteome</keyword>
<feature type="domain" description="Kinesin motor" evidence="12">
    <location>
        <begin position="354"/>
        <end position="698"/>
    </location>
</feature>
<feature type="compositionally biased region" description="Low complexity" evidence="11">
    <location>
        <begin position="84"/>
        <end position="96"/>
    </location>
</feature>
<reference evidence="14" key="1">
    <citation type="submission" date="2025-08" db="UniProtKB">
        <authorList>
            <consortium name="RefSeq"/>
        </authorList>
    </citation>
    <scope>IDENTIFICATION</scope>
</reference>
<dbReference type="Gene3D" id="3.40.850.10">
    <property type="entry name" value="Kinesin motor domain"/>
    <property type="match status" value="1"/>
</dbReference>
<accession>A0ABM5G927</accession>
<dbReference type="Proteomes" id="UP001652642">
    <property type="component" value="Chromosome 4"/>
</dbReference>
<name>A0ABM5G927_9SAUR</name>
<evidence type="ECO:0000256" key="1">
    <source>
        <dbReference type="ARBA" id="ARBA00004245"/>
    </source>
</evidence>
<feature type="compositionally biased region" description="Polar residues" evidence="11">
    <location>
        <begin position="125"/>
        <end position="136"/>
    </location>
</feature>
<organism evidence="13 14">
    <name type="scientific">Pogona vitticeps</name>
    <name type="common">central bearded dragon</name>
    <dbReference type="NCBI Taxonomy" id="103695"/>
    <lineage>
        <taxon>Eukaryota</taxon>
        <taxon>Metazoa</taxon>
        <taxon>Chordata</taxon>
        <taxon>Craniata</taxon>
        <taxon>Vertebrata</taxon>
        <taxon>Euteleostomi</taxon>
        <taxon>Lepidosauria</taxon>
        <taxon>Squamata</taxon>
        <taxon>Bifurcata</taxon>
        <taxon>Unidentata</taxon>
        <taxon>Episquamata</taxon>
        <taxon>Toxicofera</taxon>
        <taxon>Iguania</taxon>
        <taxon>Acrodonta</taxon>
        <taxon>Agamidae</taxon>
        <taxon>Amphibolurinae</taxon>
        <taxon>Pogona</taxon>
    </lineage>
</organism>
<evidence type="ECO:0000256" key="8">
    <source>
        <dbReference type="ARBA" id="ARBA00023212"/>
    </source>
</evidence>
<feature type="region of interest" description="Disordered" evidence="11">
    <location>
        <begin position="67"/>
        <end position="136"/>
    </location>
</feature>
<dbReference type="Pfam" id="PF00225">
    <property type="entry name" value="Kinesin"/>
    <property type="match status" value="1"/>
</dbReference>
<dbReference type="SUPFAM" id="SSF52540">
    <property type="entry name" value="P-loop containing nucleoside triphosphate hydrolases"/>
    <property type="match status" value="1"/>
</dbReference>